<evidence type="ECO:0000313" key="2">
    <source>
        <dbReference type="Proteomes" id="UP000233343"/>
    </source>
</evidence>
<protein>
    <recommendedName>
        <fullName evidence="3">DUF169 domain-containing protein</fullName>
    </recommendedName>
</protein>
<gene>
    <name evidence="1" type="ORF">CWS20_05350</name>
</gene>
<comment type="caution">
    <text evidence="1">The sequence shown here is derived from an EMBL/GenBank/DDBJ whole genome shotgun (WGS) entry which is preliminary data.</text>
</comment>
<sequence length="269" mass="30144">MIKTDISEKLRLLEDAIQKYVRPDSFALAIRVMKKNESLPPHIKQPHIDFAKTFSICQAITMARKYGWSLAMGAKDLSCPIAKVAFGFEEELDYYSAGNLTDGMYTKTCEAGAITEAAVPKFSQNEAGTVLISPLNRTNYEPEVITVYGNSAQVMRMVAAALYQTGGEIASTFTARADCADIVIKTVQTSKPQVILPCYGDRVFGQTQDHEMAFTLPYIMVDDFIVGLERTHKGGVRYPIPHYLQYEAKYPETYEKLNNMFENSKLESQ</sequence>
<organism evidence="1 2">
    <name type="scientific">Cytobacillus horneckiae</name>
    <dbReference type="NCBI Taxonomy" id="549687"/>
    <lineage>
        <taxon>Bacteria</taxon>
        <taxon>Bacillati</taxon>
        <taxon>Bacillota</taxon>
        <taxon>Bacilli</taxon>
        <taxon>Bacillales</taxon>
        <taxon>Bacillaceae</taxon>
        <taxon>Cytobacillus</taxon>
    </lineage>
</organism>
<name>A0A2N0ZLQ8_9BACI</name>
<dbReference type="AlphaFoldDB" id="A0A2N0ZLQ8"/>
<reference evidence="1 2" key="1">
    <citation type="journal article" date="2010" name="Int. J. Syst. Evol. Microbiol.">
        <title>Bacillus horneckiae sp. nov., isolated from a spacecraft-assembly clean room.</title>
        <authorList>
            <person name="Vaishampayan P."/>
            <person name="Probst A."/>
            <person name="Krishnamurthi S."/>
            <person name="Ghosh S."/>
            <person name="Osman S."/>
            <person name="McDowall A."/>
            <person name="Ruckmani A."/>
            <person name="Mayilraj S."/>
            <person name="Venkateswaran K."/>
        </authorList>
    </citation>
    <scope>NUCLEOTIDE SEQUENCE [LARGE SCALE GENOMIC DNA]</scope>
    <source>
        <strain evidence="2">1PO1SC</strain>
    </source>
</reference>
<dbReference type="Proteomes" id="UP000233343">
    <property type="component" value="Unassembled WGS sequence"/>
</dbReference>
<keyword evidence="2" id="KW-1185">Reference proteome</keyword>
<evidence type="ECO:0000313" key="1">
    <source>
        <dbReference type="EMBL" id="PKG30455.1"/>
    </source>
</evidence>
<dbReference type="PANTHER" id="PTHR37954">
    <property type="entry name" value="BLL4979 PROTEIN"/>
    <property type="match status" value="1"/>
</dbReference>
<proteinExistence type="predicted"/>
<dbReference type="Pfam" id="PF02596">
    <property type="entry name" value="DUF169"/>
    <property type="match status" value="1"/>
</dbReference>
<dbReference type="InterPro" id="IPR003748">
    <property type="entry name" value="DUF169"/>
</dbReference>
<dbReference type="PANTHER" id="PTHR37954:SF3">
    <property type="entry name" value="DUF169 DOMAIN-CONTAINING PROTEIN"/>
    <property type="match status" value="1"/>
</dbReference>
<accession>A0A2N0ZLQ8</accession>
<dbReference type="EMBL" id="PISD01000008">
    <property type="protein sequence ID" value="PKG30455.1"/>
    <property type="molecule type" value="Genomic_DNA"/>
</dbReference>
<evidence type="ECO:0008006" key="3">
    <source>
        <dbReference type="Google" id="ProtNLM"/>
    </source>
</evidence>